<dbReference type="GO" id="GO:0051028">
    <property type="term" value="P:mRNA transport"/>
    <property type="evidence" value="ECO:0007669"/>
    <property type="project" value="UniProtKB-UniRule"/>
</dbReference>
<evidence type="ECO:0000256" key="8">
    <source>
        <dbReference type="ARBA" id="ARBA00023054"/>
    </source>
</evidence>
<dbReference type="Proteomes" id="UP000183365">
    <property type="component" value="Unassembled WGS sequence"/>
</dbReference>
<evidence type="ECO:0000256" key="12">
    <source>
        <dbReference type="SAM" id="MobiDB-lite"/>
    </source>
</evidence>
<gene>
    <name evidence="11" type="primary">SHE3</name>
    <name evidence="13" type="ORF">HGUI_03056</name>
</gene>
<evidence type="ECO:0000256" key="4">
    <source>
        <dbReference type="ARBA" id="ARBA00022448"/>
    </source>
</evidence>
<feature type="compositionally biased region" description="Polar residues" evidence="12">
    <location>
        <begin position="301"/>
        <end position="324"/>
    </location>
</feature>
<comment type="subcellular location">
    <subcellularLocation>
        <location evidence="1 11">Endoplasmic reticulum membrane</location>
        <topology evidence="1 11">Peripheral membrane protein</topology>
    </subcellularLocation>
</comment>
<dbReference type="GO" id="GO:0003723">
    <property type="term" value="F:RNA binding"/>
    <property type="evidence" value="ECO:0007669"/>
    <property type="project" value="UniProtKB-KW"/>
</dbReference>
<evidence type="ECO:0000256" key="3">
    <source>
        <dbReference type="ARBA" id="ARBA00019884"/>
    </source>
</evidence>
<evidence type="ECO:0000256" key="1">
    <source>
        <dbReference type="ARBA" id="ARBA00004406"/>
    </source>
</evidence>
<evidence type="ECO:0000256" key="11">
    <source>
        <dbReference type="RuleBase" id="RU362142"/>
    </source>
</evidence>
<dbReference type="Pfam" id="PF17078">
    <property type="entry name" value="SHE3"/>
    <property type="match status" value="1"/>
</dbReference>
<keyword evidence="5 11" id="KW-0509">mRNA transport</keyword>
<evidence type="ECO:0000256" key="10">
    <source>
        <dbReference type="ARBA" id="ARBA00024975"/>
    </source>
</evidence>
<protein>
    <recommendedName>
        <fullName evidence="3 11">SWI5-dependent HO expression protein 3</fullName>
    </recommendedName>
</protein>
<keyword evidence="8 11" id="KW-0175">Coiled coil</keyword>
<reference evidence="14" key="1">
    <citation type="submission" date="2016-11" db="EMBL/GenBank/DDBJ databases">
        <authorList>
            <person name="Guldener U."/>
        </authorList>
    </citation>
    <scope>NUCLEOTIDE SEQUENCE [LARGE SCALE GENOMIC DNA]</scope>
</reference>
<evidence type="ECO:0000313" key="13">
    <source>
        <dbReference type="EMBL" id="SGZ40856.1"/>
    </source>
</evidence>
<feature type="region of interest" description="Disordered" evidence="12">
    <location>
        <begin position="297"/>
        <end position="377"/>
    </location>
</feature>
<accession>A0A1L0B303</accession>
<evidence type="ECO:0000256" key="5">
    <source>
        <dbReference type="ARBA" id="ARBA00022816"/>
    </source>
</evidence>
<evidence type="ECO:0000256" key="7">
    <source>
        <dbReference type="ARBA" id="ARBA00022884"/>
    </source>
</evidence>
<dbReference type="InterPro" id="IPR031398">
    <property type="entry name" value="She3"/>
</dbReference>
<keyword evidence="9 11" id="KW-0472">Membrane</keyword>
<evidence type="ECO:0000256" key="6">
    <source>
        <dbReference type="ARBA" id="ARBA00022824"/>
    </source>
</evidence>
<feature type="coiled-coil region" evidence="11">
    <location>
        <begin position="46"/>
        <end position="231"/>
    </location>
</feature>
<dbReference type="VEuPathDB" id="FungiDB:HGUI_03056"/>
<dbReference type="GO" id="GO:0048309">
    <property type="term" value="P:endoplasmic reticulum inheritance"/>
    <property type="evidence" value="ECO:0007669"/>
    <property type="project" value="InterPro"/>
</dbReference>
<dbReference type="GO" id="GO:0005789">
    <property type="term" value="C:endoplasmic reticulum membrane"/>
    <property type="evidence" value="ECO:0007669"/>
    <property type="project" value="UniProtKB-SubCell"/>
</dbReference>
<comment type="similarity">
    <text evidence="2 11">Belongs to the SHE3 family.</text>
</comment>
<keyword evidence="4 11" id="KW-0813">Transport</keyword>
<sequence>MNSSLSGGANTDKGGFNLKHGTFISNLDSTNKNQSLSPSKDSSNIVKSSTKVIENLHNQIDNLTNTNLGLTTQNQELLKQITLLNEQIAKLNRINDMNRNEINSKDLKIKQLDKQINQYKFEIDKNEKEYELLRSEFITNSHVFQEENSNLKNEIHEIKQSFKNLVKNDKIEDLLNEYEQRFTSMESSLKDSKYKLINEMSELKMENSINIESLQQMYQSANDLLAEFETKNEEKREYLKSRVPFHEKEIDNLTDRQNYINETLLKLESNNHRNTEIRRRQNRRSIYDNSTSHYIKRNSKFYGTSMESPKQSPNQSGNGKFTSLQEKRKSFFAQESSDTSIGLGIRRNDGSLPGLSSTQRKISSGLPGLKRTGSLRR</sequence>
<evidence type="ECO:0000256" key="2">
    <source>
        <dbReference type="ARBA" id="ARBA00008123"/>
    </source>
</evidence>
<organism evidence="13 14">
    <name type="scientific">Hanseniaspora guilliermondii</name>
    <dbReference type="NCBI Taxonomy" id="56406"/>
    <lineage>
        <taxon>Eukaryota</taxon>
        <taxon>Fungi</taxon>
        <taxon>Dikarya</taxon>
        <taxon>Ascomycota</taxon>
        <taxon>Saccharomycotina</taxon>
        <taxon>Saccharomycetes</taxon>
        <taxon>Saccharomycodales</taxon>
        <taxon>Saccharomycodaceae</taxon>
        <taxon>Hanseniaspora</taxon>
    </lineage>
</organism>
<proteinExistence type="inferred from homology"/>
<comment type="function">
    <text evidence="10">RNA-binding protein that binds specific mRNAs including the ASH1 mRNA, coding for a repressor of the HO endonuclease. Part of the mRNA localization machinery that restricts accumulation of certain proteins to the bud and in the daughter cell. Required for the delivery of cortical endoplasmic reticulum into the emerging bud.</text>
</comment>
<keyword evidence="6 11" id="KW-0256">Endoplasmic reticulum</keyword>
<name>A0A1L0B303_9ASCO</name>
<dbReference type="EMBL" id="FQNF01000067">
    <property type="protein sequence ID" value="SGZ40856.1"/>
    <property type="molecule type" value="Genomic_DNA"/>
</dbReference>
<evidence type="ECO:0000256" key="9">
    <source>
        <dbReference type="ARBA" id="ARBA00023136"/>
    </source>
</evidence>
<dbReference type="AlphaFoldDB" id="A0A1L0B303"/>
<dbReference type="OrthoDB" id="3972577at2759"/>
<keyword evidence="7 11" id="KW-0694">RNA-binding</keyword>
<evidence type="ECO:0000313" key="14">
    <source>
        <dbReference type="Proteomes" id="UP000183365"/>
    </source>
</evidence>
<dbReference type="Gene3D" id="1.10.287.1490">
    <property type="match status" value="1"/>
</dbReference>
<keyword evidence="14" id="KW-1185">Reference proteome</keyword>